<dbReference type="InterPro" id="IPR036412">
    <property type="entry name" value="HAD-like_sf"/>
</dbReference>
<feature type="region of interest" description="Disordered" evidence="1">
    <location>
        <begin position="252"/>
        <end position="271"/>
    </location>
</feature>
<accession>A0AA38KH04</accession>
<dbReference type="SFLD" id="SFLDG01129">
    <property type="entry name" value="C1.5:_HAD__Beta-PGM__Phosphata"/>
    <property type="match status" value="1"/>
</dbReference>
<dbReference type="Gene3D" id="1.10.150.240">
    <property type="entry name" value="Putative phosphatase, domain 2"/>
    <property type="match status" value="1"/>
</dbReference>
<dbReference type="EMBL" id="MU793266">
    <property type="protein sequence ID" value="KAJ3789028.1"/>
    <property type="molecule type" value="Genomic_DNA"/>
</dbReference>
<dbReference type="NCBIfam" id="TIGR01509">
    <property type="entry name" value="HAD-SF-IA-v3"/>
    <property type="match status" value="1"/>
</dbReference>
<dbReference type="InterPro" id="IPR051806">
    <property type="entry name" value="HAD-like_SPP"/>
</dbReference>
<dbReference type="SFLD" id="SFLDS00003">
    <property type="entry name" value="Haloacid_Dehalogenase"/>
    <property type="match status" value="1"/>
</dbReference>
<dbReference type="InterPro" id="IPR023198">
    <property type="entry name" value="PGP-like_dom2"/>
</dbReference>
<evidence type="ECO:0000313" key="3">
    <source>
        <dbReference type="Proteomes" id="UP001163798"/>
    </source>
</evidence>
<sequence length="313" mass="33571">MTTPTCEVPTTIAHHTDFSLPILIICSYLAFSFDMDGTLIDSSPAVAAAWKLLKETGYEFLDLDHILRSAHGYRTIDALRKWCKIKDEELLKREVVRFENAILSNAQAKAGSGGGIIALPGVSQLLDDIEASIDSQHATHFYASQALPAAGLRIPKVFVTAESVTQGKPAPDPYLLGAKLNNVSPFDCIVVEDAPTGIRSGKASGALVLATCTSHTRESLERESPDFLVPNLSYVKASRNPDGSVTLAIAQPADRKETAPTPDDTPLHTPTLSRVPSATDIFKKIHSGVATPRESGTEIDDYGARGIKAMSGF</sequence>
<dbReference type="GO" id="GO:0050308">
    <property type="term" value="F:sugar-phosphatase activity"/>
    <property type="evidence" value="ECO:0007669"/>
    <property type="project" value="TreeGrafter"/>
</dbReference>
<dbReference type="SUPFAM" id="SSF56784">
    <property type="entry name" value="HAD-like"/>
    <property type="match status" value="1"/>
</dbReference>
<evidence type="ECO:0000313" key="2">
    <source>
        <dbReference type="EMBL" id="KAJ3789028.1"/>
    </source>
</evidence>
<gene>
    <name evidence="2" type="ORF">GGU10DRAFT_408116</name>
</gene>
<proteinExistence type="predicted"/>
<organism evidence="2 3">
    <name type="scientific">Lentinula aff. detonsa</name>
    <dbReference type="NCBI Taxonomy" id="2804958"/>
    <lineage>
        <taxon>Eukaryota</taxon>
        <taxon>Fungi</taxon>
        <taxon>Dikarya</taxon>
        <taxon>Basidiomycota</taxon>
        <taxon>Agaricomycotina</taxon>
        <taxon>Agaricomycetes</taxon>
        <taxon>Agaricomycetidae</taxon>
        <taxon>Agaricales</taxon>
        <taxon>Marasmiineae</taxon>
        <taxon>Omphalotaceae</taxon>
        <taxon>Lentinula</taxon>
    </lineage>
</organism>
<feature type="compositionally biased region" description="Low complexity" evidence="1">
    <location>
        <begin position="260"/>
        <end position="271"/>
    </location>
</feature>
<dbReference type="PANTHER" id="PTHR43481:SF4">
    <property type="entry name" value="GLYCEROL-1-PHOSPHATE PHOSPHOHYDROLASE 1-RELATED"/>
    <property type="match status" value="1"/>
</dbReference>
<dbReference type="AlphaFoldDB" id="A0AA38KH04"/>
<keyword evidence="3" id="KW-1185">Reference proteome</keyword>
<comment type="caution">
    <text evidence="2">The sequence shown here is derived from an EMBL/GenBank/DDBJ whole genome shotgun (WGS) entry which is preliminary data.</text>
</comment>
<protein>
    <submittedName>
        <fullName evidence="2">HAD-like domain-containing protein</fullName>
    </submittedName>
</protein>
<dbReference type="PANTHER" id="PTHR43481">
    <property type="entry name" value="FRUCTOSE-1-PHOSPHATE PHOSPHATASE"/>
    <property type="match status" value="1"/>
</dbReference>
<dbReference type="Gene3D" id="3.40.50.1000">
    <property type="entry name" value="HAD superfamily/HAD-like"/>
    <property type="match status" value="1"/>
</dbReference>
<dbReference type="InterPro" id="IPR023214">
    <property type="entry name" value="HAD_sf"/>
</dbReference>
<dbReference type="Proteomes" id="UP001163798">
    <property type="component" value="Unassembled WGS sequence"/>
</dbReference>
<name>A0AA38KH04_9AGAR</name>
<evidence type="ECO:0000256" key="1">
    <source>
        <dbReference type="SAM" id="MobiDB-lite"/>
    </source>
</evidence>
<dbReference type="InterPro" id="IPR006439">
    <property type="entry name" value="HAD-SF_hydro_IA"/>
</dbReference>
<reference evidence="2" key="1">
    <citation type="submission" date="2022-08" db="EMBL/GenBank/DDBJ databases">
        <authorList>
            <consortium name="DOE Joint Genome Institute"/>
            <person name="Min B."/>
            <person name="Riley R."/>
            <person name="Sierra-Patev S."/>
            <person name="Naranjo-Ortiz M."/>
            <person name="Looney B."/>
            <person name="Konkel Z."/>
            <person name="Slot J.C."/>
            <person name="Sakamoto Y."/>
            <person name="Steenwyk J.L."/>
            <person name="Rokas A."/>
            <person name="Carro J."/>
            <person name="Camarero S."/>
            <person name="Ferreira P."/>
            <person name="Molpeceres G."/>
            <person name="Ruiz-Duenas F.J."/>
            <person name="Serrano A."/>
            <person name="Henrissat B."/>
            <person name="Drula E."/>
            <person name="Hughes K.W."/>
            <person name="Mata J.L."/>
            <person name="Ishikawa N.K."/>
            <person name="Vargas-Isla R."/>
            <person name="Ushijima S."/>
            <person name="Smith C.A."/>
            <person name="Ahrendt S."/>
            <person name="Andreopoulos W."/>
            <person name="He G."/>
            <person name="Labutti K."/>
            <person name="Lipzen A."/>
            <person name="Ng V."/>
            <person name="Sandor L."/>
            <person name="Barry K."/>
            <person name="Martinez A.T."/>
            <person name="Xiao Y."/>
            <person name="Gibbons J.G."/>
            <person name="Terashima K."/>
            <person name="Hibbett D.S."/>
            <person name="Grigoriev I.V."/>
        </authorList>
    </citation>
    <scope>NUCLEOTIDE SEQUENCE</scope>
    <source>
        <strain evidence="2">TFB10291</strain>
    </source>
</reference>
<dbReference type="Pfam" id="PF00702">
    <property type="entry name" value="Hydrolase"/>
    <property type="match status" value="1"/>
</dbReference>